<feature type="transmembrane region" description="Helical" evidence="6">
    <location>
        <begin position="83"/>
        <end position="100"/>
    </location>
</feature>
<sequence length="221" mass="24647">MARPRCSPEHRGRSAVTKVGSRRVVQYSAIILIISGVFGKFGALFVSIPEPVMAGVFIIMFAMITAVGMAPLQYIDLNSSRNLFILGYSIFFGLAVPKWLEGNPGMLQTGVQTLDQILTVVLQVPMLVGGFIGFFLDNTVPGTDKERGLIQWRAHLDDRERGKDRGEVKGLSCYDFPVGMDFIKRNDWMRYIPFCPTFRGFSFPRSSPPSALGDLETNYHD</sequence>
<dbReference type="InterPro" id="IPR006043">
    <property type="entry name" value="NCS2"/>
</dbReference>
<comment type="caution">
    <text evidence="7">The sequence shown here is derived from an EMBL/GenBank/DDBJ whole genome shotgun (WGS) entry which is preliminary data.</text>
</comment>
<keyword evidence="5 6" id="KW-0472">Membrane</keyword>
<evidence type="ECO:0000256" key="5">
    <source>
        <dbReference type="ARBA" id="ARBA00023136"/>
    </source>
</evidence>
<feature type="transmembrane region" description="Helical" evidence="6">
    <location>
        <begin position="52"/>
        <end position="71"/>
    </location>
</feature>
<keyword evidence="4 6" id="KW-1133">Transmembrane helix</keyword>
<dbReference type="AlphaFoldDB" id="A0A3R7P8M2"/>
<evidence type="ECO:0000256" key="4">
    <source>
        <dbReference type="ARBA" id="ARBA00022989"/>
    </source>
</evidence>
<gene>
    <name evidence="7" type="ORF">C7M84_018157</name>
</gene>
<organism evidence="7 8">
    <name type="scientific">Penaeus vannamei</name>
    <name type="common">Whiteleg shrimp</name>
    <name type="synonym">Litopenaeus vannamei</name>
    <dbReference type="NCBI Taxonomy" id="6689"/>
    <lineage>
        <taxon>Eukaryota</taxon>
        <taxon>Metazoa</taxon>
        <taxon>Ecdysozoa</taxon>
        <taxon>Arthropoda</taxon>
        <taxon>Crustacea</taxon>
        <taxon>Multicrustacea</taxon>
        <taxon>Malacostraca</taxon>
        <taxon>Eumalacostraca</taxon>
        <taxon>Eucarida</taxon>
        <taxon>Decapoda</taxon>
        <taxon>Dendrobranchiata</taxon>
        <taxon>Penaeoidea</taxon>
        <taxon>Penaeidae</taxon>
        <taxon>Penaeus</taxon>
    </lineage>
</organism>
<dbReference type="EMBL" id="QCYY01003355">
    <property type="protein sequence ID" value="ROT63925.1"/>
    <property type="molecule type" value="Genomic_DNA"/>
</dbReference>
<reference evidence="7 8" key="2">
    <citation type="submission" date="2019-01" db="EMBL/GenBank/DDBJ databases">
        <title>The decoding of complex shrimp genome reveals the adaptation for benthos swimmer, frequently molting mechanism and breeding impact on genome.</title>
        <authorList>
            <person name="Sun Y."/>
            <person name="Gao Y."/>
            <person name="Yu Y."/>
        </authorList>
    </citation>
    <scope>NUCLEOTIDE SEQUENCE [LARGE SCALE GENOMIC DNA]</scope>
    <source>
        <tissue evidence="7">Muscle</tissue>
    </source>
</reference>
<reference evidence="7 8" key="1">
    <citation type="submission" date="2018-04" db="EMBL/GenBank/DDBJ databases">
        <authorList>
            <person name="Zhang X."/>
            <person name="Yuan J."/>
            <person name="Li F."/>
            <person name="Xiang J."/>
        </authorList>
    </citation>
    <scope>NUCLEOTIDE SEQUENCE [LARGE SCALE GENOMIC DNA]</scope>
    <source>
        <tissue evidence="7">Muscle</tissue>
    </source>
</reference>
<dbReference type="GO" id="GO:0016020">
    <property type="term" value="C:membrane"/>
    <property type="evidence" value="ECO:0007669"/>
    <property type="project" value="UniProtKB-SubCell"/>
</dbReference>
<evidence type="ECO:0000313" key="8">
    <source>
        <dbReference type="Proteomes" id="UP000283509"/>
    </source>
</evidence>
<evidence type="ECO:0000256" key="6">
    <source>
        <dbReference type="SAM" id="Phobius"/>
    </source>
</evidence>
<name>A0A3R7P8M2_PENVA</name>
<evidence type="ECO:0000256" key="1">
    <source>
        <dbReference type="ARBA" id="ARBA00004141"/>
    </source>
</evidence>
<evidence type="ECO:0000313" key="7">
    <source>
        <dbReference type="EMBL" id="ROT63925.1"/>
    </source>
</evidence>
<accession>A0A3R7P8M2</accession>
<dbReference type="GO" id="GO:0022857">
    <property type="term" value="F:transmembrane transporter activity"/>
    <property type="evidence" value="ECO:0007669"/>
    <property type="project" value="InterPro"/>
</dbReference>
<dbReference type="STRING" id="6689.A0A3R7P8M2"/>
<dbReference type="Proteomes" id="UP000283509">
    <property type="component" value="Unassembled WGS sequence"/>
</dbReference>
<comment type="subcellular location">
    <subcellularLocation>
        <location evidence="1">Membrane</location>
        <topology evidence="1">Multi-pass membrane protein</topology>
    </subcellularLocation>
</comment>
<evidence type="ECO:0000256" key="3">
    <source>
        <dbReference type="ARBA" id="ARBA00022692"/>
    </source>
</evidence>
<dbReference type="PANTHER" id="PTHR11119">
    <property type="entry name" value="XANTHINE-URACIL / VITAMIN C PERMEASE FAMILY MEMBER"/>
    <property type="match status" value="1"/>
</dbReference>
<keyword evidence="8" id="KW-1185">Reference proteome</keyword>
<keyword evidence="3 6" id="KW-0812">Transmembrane</keyword>
<protein>
    <submittedName>
        <fullName evidence="7">Putative solute carrier family 23 member 1</fullName>
    </submittedName>
</protein>
<dbReference type="OrthoDB" id="1641903at2759"/>
<dbReference type="Pfam" id="PF00860">
    <property type="entry name" value="Xan_ur_permease"/>
    <property type="match status" value="1"/>
</dbReference>
<evidence type="ECO:0000256" key="2">
    <source>
        <dbReference type="ARBA" id="ARBA00008821"/>
    </source>
</evidence>
<comment type="similarity">
    <text evidence="2">Belongs to the nucleobase:cation symporter-2 (NCS2) (TC 2.A.40) family.</text>
</comment>
<feature type="transmembrane region" description="Helical" evidence="6">
    <location>
        <begin position="120"/>
        <end position="137"/>
    </location>
</feature>
<proteinExistence type="inferred from homology"/>
<feature type="transmembrane region" description="Helical" evidence="6">
    <location>
        <begin position="24"/>
        <end position="46"/>
    </location>
</feature>